<dbReference type="HOGENOM" id="CLU_1313725_0_0_0"/>
<dbReference type="EMBL" id="CP002192">
    <property type="protein sequence ID" value="AFD26980.1"/>
    <property type="molecule type" value="Genomic_DNA"/>
</dbReference>
<keyword evidence="1" id="KW-0732">Signal</keyword>
<keyword evidence="3" id="KW-1185">Reference proteome</keyword>
<evidence type="ECO:0000313" key="2">
    <source>
        <dbReference type="EMBL" id="AFD26980.1"/>
    </source>
</evidence>
<gene>
    <name evidence="2" type="ordered locus">DGo_PA0094</name>
</gene>
<proteinExistence type="predicted"/>
<accession>H8H0W1</accession>
<feature type="signal peptide" evidence="1">
    <location>
        <begin position="1"/>
        <end position="18"/>
    </location>
</feature>
<organism evidence="2 3">
    <name type="scientific">Deinococcus gobiensis (strain DSM 21396 / JCM 16679 / CGMCC 1.7299 / I-0)</name>
    <dbReference type="NCBI Taxonomy" id="745776"/>
    <lineage>
        <taxon>Bacteria</taxon>
        <taxon>Thermotogati</taxon>
        <taxon>Deinococcota</taxon>
        <taxon>Deinococci</taxon>
        <taxon>Deinococcales</taxon>
        <taxon>Deinococcaceae</taxon>
        <taxon>Deinococcus</taxon>
    </lineage>
</organism>
<dbReference type="KEGG" id="dgo:DGo_PA0094"/>
<evidence type="ECO:0000256" key="1">
    <source>
        <dbReference type="SAM" id="SignalP"/>
    </source>
</evidence>
<sequence length="209" mass="21714">MRILLTALSVLCASVAAAEPVPLTLLPVNVSATPTPPPGLVAVPTAPLVFGAAQSVRVQPSRLVLQLQPGYSTGTLTFTLLTDINAEVTVQAEDARLAVRDAQTPLRLQANQLQSVSALALAPHAGTFRVVNSQGAVIARVPYEILPPKTVNQSVYFTYSPSGKLASLSYGVSGIPQTAVDPRWSASVNMGVDTDTSKLSGGVSIGVSW</sequence>
<name>H8H0W1_DEIGI</name>
<dbReference type="PATRIC" id="fig|745776.4.peg.3132"/>
<keyword evidence="2" id="KW-0614">Plasmid</keyword>
<geneLocation type="plasmid" evidence="2 3">
    <name>P1</name>
</geneLocation>
<reference evidence="2 3" key="1">
    <citation type="journal article" date="2012" name="PLoS ONE">
        <title>Genome sequence and transcriptome analysis of the radioresistant bacterium Deinococcus gobiensis: insights into the extreme environmental adaptations.</title>
        <authorList>
            <person name="Yuan M."/>
            <person name="Chen M."/>
            <person name="Zhang W."/>
            <person name="Lu W."/>
            <person name="Wang J."/>
            <person name="Yang M."/>
            <person name="Zhao P."/>
            <person name="Tang R."/>
            <person name="Li X."/>
            <person name="Hao Y."/>
            <person name="Zhou Z."/>
            <person name="Zhan Y."/>
            <person name="Yu H."/>
            <person name="Teng C."/>
            <person name="Yan Y."/>
            <person name="Ping S."/>
            <person name="Wang Y."/>
            <person name="Lin M."/>
        </authorList>
    </citation>
    <scope>NUCLEOTIDE SEQUENCE [LARGE SCALE GENOMIC DNA]</scope>
    <source>
        <strain evidence="3">DSM 21396 / JCM 16679 / CGMCC 1.7299 / I-0</strain>
        <plasmid evidence="2">P1</plasmid>
    </source>
</reference>
<protein>
    <submittedName>
        <fullName evidence="2">Uncharacterized protein</fullName>
    </submittedName>
</protein>
<evidence type="ECO:0000313" key="3">
    <source>
        <dbReference type="Proteomes" id="UP000007575"/>
    </source>
</evidence>
<dbReference type="Proteomes" id="UP000007575">
    <property type="component" value="Plasmid P1"/>
</dbReference>
<feature type="chain" id="PRO_5003613149" evidence="1">
    <location>
        <begin position="19"/>
        <end position="209"/>
    </location>
</feature>
<dbReference type="AlphaFoldDB" id="H8H0W1"/>